<organism evidence="2">
    <name type="scientific">Acinetobacter baumannii</name>
    <dbReference type="NCBI Taxonomy" id="470"/>
    <lineage>
        <taxon>Bacteria</taxon>
        <taxon>Pseudomonadati</taxon>
        <taxon>Pseudomonadota</taxon>
        <taxon>Gammaproteobacteria</taxon>
        <taxon>Moraxellales</taxon>
        <taxon>Moraxellaceae</taxon>
        <taxon>Acinetobacter</taxon>
        <taxon>Acinetobacter calcoaceticus/baumannii complex</taxon>
    </lineage>
</organism>
<proteinExistence type="predicted"/>
<accession>A0ABD5D8T6</accession>
<feature type="domain" description="Putative host cell surface-exposed lipoprotein Ltp-like HTH region" evidence="1">
    <location>
        <begin position="157"/>
        <end position="200"/>
    </location>
</feature>
<dbReference type="Gene3D" id="1.10.10.10">
    <property type="entry name" value="Winged helix-like DNA-binding domain superfamily/Winged helix DNA-binding domain"/>
    <property type="match status" value="2"/>
</dbReference>
<reference evidence="2" key="1">
    <citation type="submission" date="2019-07" db="EMBL/GenBank/DDBJ databases">
        <title>Biological characteristics of mucoid Acinetobacter baumannii from a general hospital in China.</title>
        <authorList>
            <person name="Hua X."/>
            <person name="Yu Y."/>
        </authorList>
    </citation>
    <scope>NUCLEOTIDE SEQUENCE [LARGE SCALE GENOMIC DNA]</scope>
    <source>
        <strain evidence="2">N41</strain>
    </source>
</reference>
<evidence type="ECO:0000313" key="2">
    <source>
        <dbReference type="EMBL" id="MDR8261633.1"/>
    </source>
</evidence>
<dbReference type="RefSeq" id="WP_004716615.1">
    <property type="nucleotide sequence ID" value="NZ_JAESHO010000001.1"/>
</dbReference>
<name>A0ABD5D8T6_ACIBA</name>
<protein>
    <recommendedName>
        <fullName evidence="1">Putative host cell surface-exposed lipoprotein Ltp-like HTH region domain-containing protein</fullName>
    </recommendedName>
</protein>
<evidence type="ECO:0000259" key="1">
    <source>
        <dbReference type="Pfam" id="PF07553"/>
    </source>
</evidence>
<dbReference type="InterPro" id="IPR036388">
    <property type="entry name" value="WH-like_DNA-bd_sf"/>
</dbReference>
<feature type="domain" description="Putative host cell surface-exposed lipoprotein Ltp-like HTH region" evidence="1">
    <location>
        <begin position="111"/>
        <end position="154"/>
    </location>
</feature>
<comment type="caution">
    <text evidence="2">The sequence shown here is derived from an EMBL/GenBank/DDBJ whole genome shotgun (WGS) entry which is preliminary data.</text>
</comment>
<dbReference type="InterPro" id="IPR011434">
    <property type="entry name" value="Ltp-like_HTH"/>
</dbReference>
<dbReference type="EMBL" id="VMBB01000021">
    <property type="protein sequence ID" value="MDR8261633.1"/>
    <property type="molecule type" value="Genomic_DNA"/>
</dbReference>
<dbReference type="Pfam" id="PF07553">
    <property type="entry name" value="Lipoprotein_Ltp"/>
    <property type="match status" value="2"/>
</dbReference>
<sequence length="208" mass="21832">MKKLLMWLGIIFLALIIIGIFAGGAEKNTQTTSGEKALLSAEAKEAIAAASEATEAARVAQEAVDAAATETEIASPEAAFQEALAAGKEAQAAAEAAPTNTSRRFTGSQLNAIRTANSYLEYQAFSRKGLINQLSSDYGEGYSVKDATVAVDSLDVDWKEQAAKAAAQYLEQQGFSCKGLINQLASDYGEKFTLDQAKYGAVQAGACS</sequence>
<dbReference type="AlphaFoldDB" id="A0ABD5D8T6"/>
<gene>
    <name evidence="2" type="ORF">FPK87_14340</name>
</gene>